<reference evidence="3" key="2">
    <citation type="submission" date="2021-04" db="EMBL/GenBank/DDBJ databases">
        <authorList>
            <person name="Gilroy R."/>
        </authorList>
    </citation>
    <scope>NUCLEOTIDE SEQUENCE</scope>
    <source>
        <strain evidence="3">CHK169-4300</strain>
    </source>
</reference>
<evidence type="ECO:0000259" key="1">
    <source>
        <dbReference type="Pfam" id="PF22007"/>
    </source>
</evidence>
<sequence length="339" mass="39382">MDKEPSKTQWRSLYEAAIEFKKAEPWKVLYDTDFICIENPVDKTWGYCSVMGRMGEHFAIGVYLGLEGLHGLNTVLEKGETIPSHQLMHYQDCLMCSFEDRNDLTPADRKQIKDLGLTFRGRNAWPMFRRMEPGFYPWPIHAEECVYLTQAIQQVLVVVEDIKAGKVAIDKTKRQSILRYRPDNHPEHEWLSKEIELPYPNPIYHEVPLQDEPLISEIKQAGKIKNAVFQVDICYSPSPVQESRDNRPYYPRLFLLIDKESEMILDAEVFEHKKEDANVALNKLISFFLENGVPEEIHVQNDALQAILTDLCKQTDIKLKKVNHLKIMNDAVEQMGMFL</sequence>
<organism evidence="3 4">
    <name type="scientific">Candidatus Atopostipes pullistercoris</name>
    <dbReference type="NCBI Taxonomy" id="2838467"/>
    <lineage>
        <taxon>Bacteria</taxon>
        <taxon>Bacillati</taxon>
        <taxon>Bacillota</taxon>
        <taxon>Bacilli</taxon>
        <taxon>Lactobacillales</taxon>
        <taxon>Carnobacteriaceae</taxon>
        <taxon>Atopostipes</taxon>
    </lineage>
</organism>
<protein>
    <submittedName>
        <fullName evidence="3">Uncharacterized protein</fullName>
    </submittedName>
</protein>
<dbReference type="AlphaFoldDB" id="A0A9D2G0X3"/>
<dbReference type="Pfam" id="PF23988">
    <property type="entry name" value="DUF7309"/>
    <property type="match status" value="1"/>
</dbReference>
<dbReference type="InterPro" id="IPR036397">
    <property type="entry name" value="RNaseH_sf"/>
</dbReference>
<feature type="domain" description="DUF6930" evidence="1">
    <location>
        <begin position="215"/>
        <end position="335"/>
    </location>
</feature>
<dbReference type="Pfam" id="PF22007">
    <property type="entry name" value="DUF6930"/>
    <property type="match status" value="1"/>
</dbReference>
<evidence type="ECO:0000313" key="4">
    <source>
        <dbReference type="Proteomes" id="UP000824106"/>
    </source>
</evidence>
<dbReference type="Proteomes" id="UP000824106">
    <property type="component" value="Unassembled WGS sequence"/>
</dbReference>
<accession>A0A9D2G0X3</accession>
<proteinExistence type="predicted"/>
<dbReference type="GO" id="GO:0003676">
    <property type="term" value="F:nucleic acid binding"/>
    <property type="evidence" value="ECO:0007669"/>
    <property type="project" value="InterPro"/>
</dbReference>
<dbReference type="EMBL" id="DXAZ01000007">
    <property type="protein sequence ID" value="HIZ70256.1"/>
    <property type="molecule type" value="Genomic_DNA"/>
</dbReference>
<dbReference type="InterPro" id="IPR055733">
    <property type="entry name" value="DUF7309"/>
</dbReference>
<name>A0A9D2G0X3_9LACT</name>
<dbReference type="Gene3D" id="3.30.420.10">
    <property type="entry name" value="Ribonuclease H-like superfamily/Ribonuclease H"/>
    <property type="match status" value="1"/>
</dbReference>
<evidence type="ECO:0000259" key="2">
    <source>
        <dbReference type="Pfam" id="PF23988"/>
    </source>
</evidence>
<comment type="caution">
    <text evidence="3">The sequence shown here is derived from an EMBL/GenBank/DDBJ whole genome shotgun (WGS) entry which is preliminary data.</text>
</comment>
<dbReference type="InterPro" id="IPR054216">
    <property type="entry name" value="DUF6930"/>
</dbReference>
<evidence type="ECO:0000313" key="3">
    <source>
        <dbReference type="EMBL" id="HIZ70256.1"/>
    </source>
</evidence>
<gene>
    <name evidence="3" type="ORF">H9808_00540</name>
</gene>
<reference evidence="3" key="1">
    <citation type="journal article" date="2021" name="PeerJ">
        <title>Extensive microbial diversity within the chicken gut microbiome revealed by metagenomics and culture.</title>
        <authorList>
            <person name="Gilroy R."/>
            <person name="Ravi A."/>
            <person name="Getino M."/>
            <person name="Pursley I."/>
            <person name="Horton D.L."/>
            <person name="Alikhan N.F."/>
            <person name="Baker D."/>
            <person name="Gharbi K."/>
            <person name="Hall N."/>
            <person name="Watson M."/>
            <person name="Adriaenssens E.M."/>
            <person name="Foster-Nyarko E."/>
            <person name="Jarju S."/>
            <person name="Secka A."/>
            <person name="Antonio M."/>
            <person name="Oren A."/>
            <person name="Chaudhuri R.R."/>
            <person name="La Ragione R."/>
            <person name="Hildebrand F."/>
            <person name="Pallen M.J."/>
        </authorList>
    </citation>
    <scope>NUCLEOTIDE SEQUENCE</scope>
    <source>
        <strain evidence="3">CHK169-4300</strain>
    </source>
</reference>
<feature type="domain" description="DUF7309" evidence="2">
    <location>
        <begin position="10"/>
        <end position="177"/>
    </location>
</feature>